<evidence type="ECO:0000256" key="1">
    <source>
        <dbReference type="SAM" id="MobiDB-lite"/>
    </source>
</evidence>
<sequence length="85" mass="9244">MGHPKFRSHWRRAAGKWMVAGSPERARSAISNANGDHPHPHWSVVTLINSVGILLHTKSLSLSLPPTSPETQQRVGTYTSGPPSL</sequence>
<keyword evidence="3" id="KW-1185">Reference proteome</keyword>
<feature type="region of interest" description="Disordered" evidence="1">
    <location>
        <begin position="63"/>
        <end position="85"/>
    </location>
</feature>
<name>A0A8X6Q8I2_NEPPI</name>
<comment type="caution">
    <text evidence="2">The sequence shown here is derived from an EMBL/GenBank/DDBJ whole genome shotgun (WGS) entry which is preliminary data.</text>
</comment>
<dbReference type="AlphaFoldDB" id="A0A8X6Q8I2"/>
<reference evidence="2" key="1">
    <citation type="submission" date="2020-08" db="EMBL/GenBank/DDBJ databases">
        <title>Multicomponent nature underlies the extraordinary mechanical properties of spider dragline silk.</title>
        <authorList>
            <person name="Kono N."/>
            <person name="Nakamura H."/>
            <person name="Mori M."/>
            <person name="Yoshida Y."/>
            <person name="Ohtoshi R."/>
            <person name="Malay A.D."/>
            <person name="Moran D.A.P."/>
            <person name="Tomita M."/>
            <person name="Numata K."/>
            <person name="Arakawa K."/>
        </authorList>
    </citation>
    <scope>NUCLEOTIDE SEQUENCE</scope>
</reference>
<evidence type="ECO:0000313" key="3">
    <source>
        <dbReference type="Proteomes" id="UP000887013"/>
    </source>
</evidence>
<dbReference type="Proteomes" id="UP000887013">
    <property type="component" value="Unassembled WGS sequence"/>
</dbReference>
<feature type="compositionally biased region" description="Polar residues" evidence="1">
    <location>
        <begin position="72"/>
        <end position="85"/>
    </location>
</feature>
<accession>A0A8X6Q8I2</accession>
<evidence type="ECO:0000313" key="2">
    <source>
        <dbReference type="EMBL" id="GFU01085.1"/>
    </source>
</evidence>
<protein>
    <submittedName>
        <fullName evidence="2">Uncharacterized protein</fullName>
    </submittedName>
</protein>
<organism evidence="2 3">
    <name type="scientific">Nephila pilipes</name>
    <name type="common">Giant wood spider</name>
    <name type="synonym">Nephila maculata</name>
    <dbReference type="NCBI Taxonomy" id="299642"/>
    <lineage>
        <taxon>Eukaryota</taxon>
        <taxon>Metazoa</taxon>
        <taxon>Ecdysozoa</taxon>
        <taxon>Arthropoda</taxon>
        <taxon>Chelicerata</taxon>
        <taxon>Arachnida</taxon>
        <taxon>Araneae</taxon>
        <taxon>Araneomorphae</taxon>
        <taxon>Entelegynae</taxon>
        <taxon>Araneoidea</taxon>
        <taxon>Nephilidae</taxon>
        <taxon>Nephila</taxon>
    </lineage>
</organism>
<proteinExistence type="predicted"/>
<dbReference type="EMBL" id="BMAW01076330">
    <property type="protein sequence ID" value="GFU01085.1"/>
    <property type="molecule type" value="Genomic_DNA"/>
</dbReference>
<gene>
    <name evidence="2" type="ORF">NPIL_341341</name>
</gene>